<feature type="region of interest" description="Disordered" evidence="7">
    <location>
        <begin position="75"/>
        <end position="115"/>
    </location>
</feature>
<evidence type="ECO:0000256" key="4">
    <source>
        <dbReference type="ARBA" id="ARBA00023004"/>
    </source>
</evidence>
<dbReference type="HAMAP" id="MF_02040">
    <property type="entry name" value="Mrp_NBP35"/>
    <property type="match status" value="1"/>
</dbReference>
<dbReference type="InterPro" id="IPR027417">
    <property type="entry name" value="P-loop_NTPase"/>
</dbReference>
<sequence>MMRRMREAAKKGRAEAALRKILSAEGLSGEVTIRSLDDRMAASVILQDAAEIDEGALSERLKAAAGLDRVTVVRTAHGGGAPTPAPAPKPAGGHADPLHLGSRPAQRPEPQRPEGVRAVVAVASGKGGVGKSTVAANLALSLRDQGLKVGLLDLDIHGPSLPVLFPSGEKLRSEDGKIVPAEVAGLKLVSIGYMVDERKAVAWRGPMVMNAARQMIDDSGWGDLDVLVVDTPPGTGDAHLSMVQRLKLDAAILVATPSPLATADVRRGAELFRKVGAPVLGVVLNMTGGPLGDDLDEGLLAELDLEILDRLPLSRETAQVPLESPQAELPAVLRVLMAKLPALSRDNARGSA</sequence>
<dbReference type="Gene3D" id="3.40.50.300">
    <property type="entry name" value="P-loop containing nucleotide triphosphate hydrolases"/>
    <property type="match status" value="1"/>
</dbReference>
<keyword evidence="4 6" id="KW-0408">Iron</keyword>
<dbReference type="EMBL" id="JBHRVA010000002">
    <property type="protein sequence ID" value="MFC3301658.1"/>
    <property type="molecule type" value="Genomic_DNA"/>
</dbReference>
<dbReference type="Proteomes" id="UP001595607">
    <property type="component" value="Unassembled WGS sequence"/>
</dbReference>
<comment type="caution">
    <text evidence="8">The sequence shown here is derived from an EMBL/GenBank/DDBJ whole genome shotgun (WGS) entry which is preliminary data.</text>
</comment>
<comment type="similarity">
    <text evidence="6">Belongs to the Mrp/NBP35 ATP-binding proteins family.</text>
</comment>
<protein>
    <recommendedName>
        <fullName evidence="6">Iron-sulfur cluster carrier protein</fullName>
    </recommendedName>
</protein>
<comment type="subunit">
    <text evidence="6">Homodimer.</text>
</comment>
<organism evidence="8 9">
    <name type="scientific">Parvularcula lutaonensis</name>
    <dbReference type="NCBI Taxonomy" id="491923"/>
    <lineage>
        <taxon>Bacteria</taxon>
        <taxon>Pseudomonadati</taxon>
        <taxon>Pseudomonadota</taxon>
        <taxon>Alphaproteobacteria</taxon>
        <taxon>Parvularculales</taxon>
        <taxon>Parvularculaceae</taxon>
        <taxon>Parvularcula</taxon>
    </lineage>
</organism>
<feature type="binding site" evidence="6">
    <location>
        <begin position="125"/>
        <end position="132"/>
    </location>
    <ligand>
        <name>ATP</name>
        <dbReference type="ChEBI" id="CHEBI:30616"/>
    </ligand>
</feature>
<dbReference type="PROSITE" id="PS01215">
    <property type="entry name" value="MRP"/>
    <property type="match status" value="1"/>
</dbReference>
<proteinExistence type="inferred from homology"/>
<dbReference type="PANTHER" id="PTHR42961:SF2">
    <property type="entry name" value="IRON-SULFUR PROTEIN NUBPL"/>
    <property type="match status" value="1"/>
</dbReference>
<keyword evidence="1 6" id="KW-0479">Metal-binding</keyword>
<keyword evidence="5 6" id="KW-0411">Iron-sulfur</keyword>
<evidence type="ECO:0000256" key="1">
    <source>
        <dbReference type="ARBA" id="ARBA00022723"/>
    </source>
</evidence>
<dbReference type="SUPFAM" id="SSF52540">
    <property type="entry name" value="P-loop containing nucleoside triphosphate hydrolases"/>
    <property type="match status" value="1"/>
</dbReference>
<keyword evidence="6" id="KW-0378">Hydrolase</keyword>
<reference evidence="9" key="1">
    <citation type="journal article" date="2019" name="Int. J. Syst. Evol. Microbiol.">
        <title>The Global Catalogue of Microorganisms (GCM) 10K type strain sequencing project: providing services to taxonomists for standard genome sequencing and annotation.</title>
        <authorList>
            <consortium name="The Broad Institute Genomics Platform"/>
            <consortium name="The Broad Institute Genome Sequencing Center for Infectious Disease"/>
            <person name="Wu L."/>
            <person name="Ma J."/>
        </authorList>
    </citation>
    <scope>NUCLEOTIDE SEQUENCE [LARGE SCALE GENOMIC DNA]</scope>
    <source>
        <strain evidence="9">KCTC 22245</strain>
    </source>
</reference>
<keyword evidence="2 6" id="KW-0547">Nucleotide-binding</keyword>
<name>A0ABV7M9B6_9PROT</name>
<dbReference type="CDD" id="cd02037">
    <property type="entry name" value="Mrp_NBP35"/>
    <property type="match status" value="1"/>
</dbReference>
<keyword evidence="9" id="KW-1185">Reference proteome</keyword>
<evidence type="ECO:0000256" key="3">
    <source>
        <dbReference type="ARBA" id="ARBA00022840"/>
    </source>
</evidence>
<gene>
    <name evidence="8" type="ORF">ACFONP_02780</name>
</gene>
<comment type="function">
    <text evidence="6">Binds and transfers iron-sulfur (Fe-S) clusters to target apoproteins. Can hydrolyze ATP.</text>
</comment>
<evidence type="ECO:0000256" key="5">
    <source>
        <dbReference type="ARBA" id="ARBA00023014"/>
    </source>
</evidence>
<dbReference type="InterPro" id="IPR019591">
    <property type="entry name" value="Mrp/NBP35_ATP-bd"/>
</dbReference>
<dbReference type="InterPro" id="IPR000808">
    <property type="entry name" value="Mrp-like_CS"/>
</dbReference>
<dbReference type="InterPro" id="IPR033756">
    <property type="entry name" value="YlxH/NBP35"/>
</dbReference>
<evidence type="ECO:0000313" key="8">
    <source>
        <dbReference type="EMBL" id="MFC3301658.1"/>
    </source>
</evidence>
<dbReference type="Pfam" id="PF10609">
    <property type="entry name" value="ParA"/>
    <property type="match status" value="1"/>
</dbReference>
<evidence type="ECO:0000256" key="2">
    <source>
        <dbReference type="ARBA" id="ARBA00022741"/>
    </source>
</evidence>
<dbReference type="PANTHER" id="PTHR42961">
    <property type="entry name" value="IRON-SULFUR PROTEIN NUBPL"/>
    <property type="match status" value="1"/>
</dbReference>
<keyword evidence="3 6" id="KW-0067">ATP-binding</keyword>
<evidence type="ECO:0000256" key="6">
    <source>
        <dbReference type="HAMAP-Rule" id="MF_02040"/>
    </source>
</evidence>
<dbReference type="InterPro" id="IPR044304">
    <property type="entry name" value="NUBPL-like"/>
</dbReference>
<accession>A0ABV7M9B6</accession>
<evidence type="ECO:0000313" key="9">
    <source>
        <dbReference type="Proteomes" id="UP001595607"/>
    </source>
</evidence>
<evidence type="ECO:0000256" key="7">
    <source>
        <dbReference type="SAM" id="MobiDB-lite"/>
    </source>
</evidence>
<dbReference type="RefSeq" id="WP_189573064.1">
    <property type="nucleotide sequence ID" value="NZ_BMXU01000001.1"/>
</dbReference>